<comment type="similarity">
    <text evidence="2">Belongs to the SusD family.</text>
</comment>
<comment type="caution">
    <text evidence="8">The sequence shown here is derived from an EMBL/GenBank/DDBJ whole genome shotgun (WGS) entry which is preliminary data.</text>
</comment>
<dbReference type="InterPro" id="IPR012944">
    <property type="entry name" value="SusD_RagB_dom"/>
</dbReference>
<dbReference type="InterPro" id="IPR033985">
    <property type="entry name" value="SusD-like_N"/>
</dbReference>
<keyword evidence="4" id="KW-0472">Membrane</keyword>
<evidence type="ECO:0000259" key="7">
    <source>
        <dbReference type="Pfam" id="PF14322"/>
    </source>
</evidence>
<evidence type="ECO:0000256" key="2">
    <source>
        <dbReference type="ARBA" id="ARBA00006275"/>
    </source>
</evidence>
<accession>A0A561PCD2</accession>
<dbReference type="EMBL" id="VIWO01000008">
    <property type="protein sequence ID" value="TWF35775.1"/>
    <property type="molecule type" value="Genomic_DNA"/>
</dbReference>
<dbReference type="AlphaFoldDB" id="A0A561PCD2"/>
<proteinExistence type="inferred from homology"/>
<evidence type="ECO:0000313" key="9">
    <source>
        <dbReference type="Proteomes" id="UP000320811"/>
    </source>
</evidence>
<evidence type="ECO:0000256" key="4">
    <source>
        <dbReference type="ARBA" id="ARBA00023136"/>
    </source>
</evidence>
<gene>
    <name evidence="8" type="ORF">FHW36_108131</name>
</gene>
<evidence type="ECO:0000259" key="6">
    <source>
        <dbReference type="Pfam" id="PF07980"/>
    </source>
</evidence>
<dbReference type="Pfam" id="PF14322">
    <property type="entry name" value="SusD-like_3"/>
    <property type="match status" value="1"/>
</dbReference>
<sequence>MISAIKIKRNIFYLIMGMIFITIPLSSCKKLVEVNSPTTSINGKNVYTNDETAVAVLTGIYSQISAASMTGLDLISIGLVAGLSADELVLYSGSNNATLKTYYLNNLAAPNPFNIWSNIYSKIYIVNLAIEGITNSILLNPSVKQQLLGEAKFLRAFFFFYLVNLYGDVPLAITSDYKVNSVLARSSQEKVWTQIIADLTEAKTLLSPDYLDASLLKKTPERIRPTKWAAIALLSKSYLYIGDWKNAEIESSELIDNTSLYHLEDSLNSVFLMNNEEAIWQLQPVTYGMNTLDAKIYIIPSTGPSAYTPVYLNDHLLQSFESGDLRRTKWVNSVAVDDTTYYYFPFKYQSATYGAPVTEYHTIFRLAEQYLIRAESRAHLNDVANATNDLNIIRKRAGLEEHKYSTNSALLTAIVHERQVELFTEWGNRWLDLKRTKTIDTIMGAVTPQKGGIWSSNWQLYPIPSTEVIGDGNIRQNPGY</sequence>
<evidence type="ECO:0000313" key="8">
    <source>
        <dbReference type="EMBL" id="TWF35775.1"/>
    </source>
</evidence>
<protein>
    <submittedName>
        <fullName evidence="8">RagB/SusD domain-containing protein</fullName>
    </submittedName>
</protein>
<feature type="domain" description="RagB/SusD" evidence="6">
    <location>
        <begin position="335"/>
        <end position="480"/>
    </location>
</feature>
<feature type="domain" description="SusD-like N-terminal" evidence="7">
    <location>
        <begin position="108"/>
        <end position="239"/>
    </location>
</feature>
<dbReference type="Proteomes" id="UP000320811">
    <property type="component" value="Unassembled WGS sequence"/>
</dbReference>
<evidence type="ECO:0000256" key="5">
    <source>
        <dbReference type="ARBA" id="ARBA00023237"/>
    </source>
</evidence>
<dbReference type="Gene3D" id="1.25.40.390">
    <property type="match status" value="1"/>
</dbReference>
<evidence type="ECO:0000256" key="1">
    <source>
        <dbReference type="ARBA" id="ARBA00004442"/>
    </source>
</evidence>
<dbReference type="SUPFAM" id="SSF48452">
    <property type="entry name" value="TPR-like"/>
    <property type="match status" value="1"/>
</dbReference>
<keyword evidence="5" id="KW-0998">Cell outer membrane</keyword>
<keyword evidence="9" id="KW-1185">Reference proteome</keyword>
<dbReference type="OrthoDB" id="625727at2"/>
<reference evidence="8 9" key="1">
    <citation type="submission" date="2019-06" db="EMBL/GenBank/DDBJ databases">
        <title>Sorghum-associated microbial communities from plants grown in Nebraska, USA.</title>
        <authorList>
            <person name="Schachtman D."/>
        </authorList>
    </citation>
    <scope>NUCLEOTIDE SEQUENCE [LARGE SCALE GENOMIC DNA]</scope>
    <source>
        <strain evidence="8 9">1209</strain>
    </source>
</reference>
<dbReference type="Pfam" id="PF07980">
    <property type="entry name" value="SusD_RagB"/>
    <property type="match status" value="1"/>
</dbReference>
<keyword evidence="3" id="KW-0732">Signal</keyword>
<organism evidence="8 9">
    <name type="scientific">Chitinophaga polysaccharea</name>
    <dbReference type="NCBI Taxonomy" id="1293035"/>
    <lineage>
        <taxon>Bacteria</taxon>
        <taxon>Pseudomonadati</taxon>
        <taxon>Bacteroidota</taxon>
        <taxon>Chitinophagia</taxon>
        <taxon>Chitinophagales</taxon>
        <taxon>Chitinophagaceae</taxon>
        <taxon>Chitinophaga</taxon>
    </lineage>
</organism>
<comment type="subcellular location">
    <subcellularLocation>
        <location evidence="1">Cell outer membrane</location>
    </subcellularLocation>
</comment>
<dbReference type="GO" id="GO:0009279">
    <property type="term" value="C:cell outer membrane"/>
    <property type="evidence" value="ECO:0007669"/>
    <property type="project" value="UniProtKB-SubCell"/>
</dbReference>
<name>A0A561PCD2_9BACT</name>
<dbReference type="RefSeq" id="WP_145673013.1">
    <property type="nucleotide sequence ID" value="NZ_VIWO01000008.1"/>
</dbReference>
<evidence type="ECO:0000256" key="3">
    <source>
        <dbReference type="ARBA" id="ARBA00022729"/>
    </source>
</evidence>
<dbReference type="InterPro" id="IPR011990">
    <property type="entry name" value="TPR-like_helical_dom_sf"/>
</dbReference>
<dbReference type="CDD" id="cd08977">
    <property type="entry name" value="SusD"/>
    <property type="match status" value="1"/>
</dbReference>